<comment type="caution">
    <text evidence="11">The sequence shown here is derived from an EMBL/GenBank/DDBJ whole genome shotgun (WGS) entry which is preliminary data.</text>
</comment>
<dbReference type="FunCoup" id="A0A151ZRW3">
    <property type="interactions" value="806"/>
</dbReference>
<keyword evidence="2 8" id="KW-0813">Transport</keyword>
<dbReference type="GO" id="GO:0005789">
    <property type="term" value="C:endoplasmic reticulum membrane"/>
    <property type="evidence" value="ECO:0007669"/>
    <property type="project" value="TreeGrafter"/>
</dbReference>
<dbReference type="GO" id="GO:0012507">
    <property type="term" value="C:ER to Golgi transport vesicle membrane"/>
    <property type="evidence" value="ECO:0007669"/>
    <property type="project" value="TreeGrafter"/>
</dbReference>
<dbReference type="GO" id="GO:0000149">
    <property type="term" value="F:SNARE binding"/>
    <property type="evidence" value="ECO:0007669"/>
    <property type="project" value="TreeGrafter"/>
</dbReference>
<dbReference type="InParanoid" id="A0A151ZRW3"/>
<gene>
    <name evidence="11" type="ORF">DLAC_04058</name>
</gene>
<evidence type="ECO:0000256" key="6">
    <source>
        <dbReference type="ARBA" id="ARBA00023034"/>
    </source>
</evidence>
<dbReference type="Proteomes" id="UP000076078">
    <property type="component" value="Unassembled WGS sequence"/>
</dbReference>
<dbReference type="SUPFAM" id="SSF58038">
    <property type="entry name" value="SNARE fusion complex"/>
    <property type="match status" value="1"/>
</dbReference>
<dbReference type="GO" id="GO:0031201">
    <property type="term" value="C:SNARE complex"/>
    <property type="evidence" value="ECO:0007669"/>
    <property type="project" value="TreeGrafter"/>
</dbReference>
<feature type="compositionally biased region" description="Polar residues" evidence="9">
    <location>
        <begin position="1"/>
        <end position="10"/>
    </location>
</feature>
<protein>
    <submittedName>
        <fullName evidence="11">V-SNARE family protein</fullName>
    </submittedName>
</protein>
<dbReference type="InterPro" id="IPR027027">
    <property type="entry name" value="GOSR2/Membrin/Bos1"/>
</dbReference>
<keyword evidence="4 8" id="KW-0653">Protein transport</keyword>
<feature type="region of interest" description="Disordered" evidence="9">
    <location>
        <begin position="1"/>
        <end position="24"/>
    </location>
</feature>
<dbReference type="PANTHER" id="PTHR21230:SF1">
    <property type="entry name" value="GOLGI SNAP RECEPTOR COMPLEX MEMBER 2"/>
    <property type="match status" value="1"/>
</dbReference>
<comment type="subcellular location">
    <subcellularLocation>
        <location evidence="1">Golgi apparatus membrane</location>
        <topology evidence="1">Single-pass type IV membrane protein</topology>
    </subcellularLocation>
</comment>
<evidence type="ECO:0000256" key="2">
    <source>
        <dbReference type="ARBA" id="ARBA00022448"/>
    </source>
</evidence>
<reference evidence="11 12" key="1">
    <citation type="submission" date="2015-12" db="EMBL/GenBank/DDBJ databases">
        <title>Dictyostelia acquired genes for synthesis and detection of signals that induce cell-type specialization by lateral gene transfer from prokaryotes.</title>
        <authorList>
            <person name="Gloeckner G."/>
            <person name="Schaap P."/>
        </authorList>
    </citation>
    <scope>NUCLEOTIDE SEQUENCE [LARGE SCALE GENOMIC DNA]</scope>
    <source>
        <strain evidence="11 12">TK</strain>
    </source>
</reference>
<keyword evidence="7 8" id="KW-0472">Membrane</keyword>
<dbReference type="OMA" id="LKYDSRH"/>
<accession>A0A151ZRW3</accession>
<dbReference type="Gene3D" id="1.20.5.110">
    <property type="match status" value="1"/>
</dbReference>
<dbReference type="GO" id="GO:0000139">
    <property type="term" value="C:Golgi membrane"/>
    <property type="evidence" value="ECO:0007669"/>
    <property type="project" value="UniProtKB-SubCell"/>
</dbReference>
<dbReference type="GO" id="GO:0006906">
    <property type="term" value="P:vesicle fusion"/>
    <property type="evidence" value="ECO:0007669"/>
    <property type="project" value="TreeGrafter"/>
</dbReference>
<dbReference type="OrthoDB" id="158360at2759"/>
<evidence type="ECO:0000256" key="1">
    <source>
        <dbReference type="ARBA" id="ARBA00004409"/>
    </source>
</evidence>
<evidence type="ECO:0000256" key="3">
    <source>
        <dbReference type="ARBA" id="ARBA00022692"/>
    </source>
</evidence>
<dbReference type="Pfam" id="PF12352">
    <property type="entry name" value="V-SNARE_C"/>
    <property type="match status" value="1"/>
</dbReference>
<evidence type="ECO:0000256" key="10">
    <source>
        <dbReference type="SAM" id="Phobius"/>
    </source>
</evidence>
<sequence length="230" mass="26341">MLRNNTDYHNSSSGGSGGTTTSSGLEDLYKQSNKLVFTIRSDIELMETGKDTVFIQTRLLSNINELARMTDVLDGMVSNEPINKREIWRIKIKQMVEECSSLRKSMEGFISVKYKKQLEDEERRKLLMGYKKGDGSAMGNLMKENDILKGADHGMDNLAEQGNSILFALVGQNAQLKNVHKKIYDIANTLGFSRAVLQKIKRRQFMDKIIVYTGMFIVLIIVFILWYYFR</sequence>
<dbReference type="PANTHER" id="PTHR21230">
    <property type="entry name" value="VESICLE TRANSPORT V-SNARE PROTEIN VTI1-RELATED"/>
    <property type="match status" value="1"/>
</dbReference>
<keyword evidence="3 10" id="KW-0812">Transmembrane</keyword>
<dbReference type="PIRSF" id="PIRSF028865">
    <property type="entry name" value="Membrin-2"/>
    <property type="match status" value="1"/>
</dbReference>
<evidence type="ECO:0000313" key="12">
    <source>
        <dbReference type="Proteomes" id="UP000076078"/>
    </source>
</evidence>
<keyword evidence="5 10" id="KW-1133">Transmembrane helix</keyword>
<proteinExistence type="predicted"/>
<keyword evidence="12" id="KW-1185">Reference proteome</keyword>
<dbReference type="STRING" id="361077.A0A151ZRW3"/>
<keyword evidence="6" id="KW-0333">Golgi apparatus</keyword>
<dbReference type="EMBL" id="LODT01000021">
    <property type="protein sequence ID" value="KYQ96761.1"/>
    <property type="molecule type" value="Genomic_DNA"/>
</dbReference>
<dbReference type="GO" id="GO:0031902">
    <property type="term" value="C:late endosome membrane"/>
    <property type="evidence" value="ECO:0007669"/>
    <property type="project" value="TreeGrafter"/>
</dbReference>
<evidence type="ECO:0000313" key="11">
    <source>
        <dbReference type="EMBL" id="KYQ96761.1"/>
    </source>
</evidence>
<evidence type="ECO:0000256" key="4">
    <source>
        <dbReference type="ARBA" id="ARBA00022927"/>
    </source>
</evidence>
<dbReference type="GO" id="GO:0005484">
    <property type="term" value="F:SNAP receptor activity"/>
    <property type="evidence" value="ECO:0007669"/>
    <property type="project" value="InterPro"/>
</dbReference>
<evidence type="ECO:0000256" key="7">
    <source>
        <dbReference type="ARBA" id="ARBA00023136"/>
    </source>
</evidence>
<evidence type="ECO:0000256" key="8">
    <source>
        <dbReference type="PIRNR" id="PIRNR028865"/>
    </source>
</evidence>
<dbReference type="GO" id="GO:0015031">
    <property type="term" value="P:protein transport"/>
    <property type="evidence" value="ECO:0007669"/>
    <property type="project" value="UniProtKB-KW"/>
</dbReference>
<organism evidence="11 12">
    <name type="scientific">Tieghemostelium lacteum</name>
    <name type="common">Slime mold</name>
    <name type="synonym">Dictyostelium lacteum</name>
    <dbReference type="NCBI Taxonomy" id="361077"/>
    <lineage>
        <taxon>Eukaryota</taxon>
        <taxon>Amoebozoa</taxon>
        <taxon>Evosea</taxon>
        <taxon>Eumycetozoa</taxon>
        <taxon>Dictyostelia</taxon>
        <taxon>Dictyosteliales</taxon>
        <taxon>Raperosteliaceae</taxon>
        <taxon>Tieghemostelium</taxon>
    </lineage>
</organism>
<feature type="transmembrane region" description="Helical" evidence="10">
    <location>
        <begin position="209"/>
        <end position="229"/>
    </location>
</feature>
<evidence type="ECO:0000256" key="9">
    <source>
        <dbReference type="SAM" id="MobiDB-lite"/>
    </source>
</evidence>
<evidence type="ECO:0000256" key="5">
    <source>
        <dbReference type="ARBA" id="ARBA00022989"/>
    </source>
</evidence>
<name>A0A151ZRW3_TIELA</name>
<dbReference type="AlphaFoldDB" id="A0A151ZRW3"/>